<dbReference type="Gene3D" id="3.30.1330.60">
    <property type="entry name" value="OmpA-like domain"/>
    <property type="match status" value="1"/>
</dbReference>
<dbReference type="InterPro" id="IPR050811">
    <property type="entry name" value="Phosphate_ABC_transporter"/>
</dbReference>
<evidence type="ECO:0000256" key="3">
    <source>
        <dbReference type="SAM" id="SignalP"/>
    </source>
</evidence>
<feature type="chain" id="PRO_5045820925" evidence="3">
    <location>
        <begin position="26"/>
        <end position="520"/>
    </location>
</feature>
<evidence type="ECO:0000256" key="2">
    <source>
        <dbReference type="PROSITE-ProRule" id="PRU00473"/>
    </source>
</evidence>
<dbReference type="EMBL" id="CP150951">
    <property type="protein sequence ID" value="WZC47848.2"/>
    <property type="molecule type" value="Genomic_DNA"/>
</dbReference>
<dbReference type="SUPFAM" id="SSF103088">
    <property type="entry name" value="OmpA-like"/>
    <property type="match status" value="1"/>
</dbReference>
<sequence>MDMKHLNIKAALLGTAMCCASVAAAQEVNLKSPDGSIDLTGELIEYQDNIYVISSPLGSVRVSGDRVECVGGGCPDTEVLDQEITFSGSDAIADGLLPVLLASYATSLEAEPVLTETVGSFETSTQFIDNFGFGDLIESYRIRASVSSDAFMNLLGKSAEIGVSSRRITVDEARLLREYGAGSMVSTENEHILATDSIIVISNPSNPIQAITLEQLAGIYSGAISNWSELGGNDAPINAVHLARGSGTRGVFEERILQDTPGQPINVVEAEGSVDMAARVNADENAIGYVSIAFRRGAQAMSLTNECGIATEPDEFAAKTGEYVLQRPLYFYTRGDTTTDEVRDFLTWAKSGEATAAVAKSGFIDLGVSAAAQEVDSLRAQNLQNANLDDYEASFADTFVDQMVNYDRLSSTFRFFTGSNRLTPQSRVVLDRLIDYLEDQPAGEVMLVGFTDDQGPFDANLRIAEDRAAFMVEEIASVAGGRLDHITFTTAGYGELAPVACNATSNGRAINRRIEVWAAK</sequence>
<dbReference type="InterPro" id="IPR006665">
    <property type="entry name" value="OmpA-like"/>
</dbReference>
<reference evidence="6" key="1">
    <citation type="submission" date="2024-04" db="EMBL/GenBank/DDBJ databases">
        <title>Phylogenomic analyses of a clade within the roseobacter group suggest taxonomic reassignments of species of the genera Aestuariivita, Citreicella, Loktanella, Nautella, Pelagibaca, Ruegeria, Thalassobius, Thiobacimonas and Tropicibacter, and the proposal o.</title>
        <authorList>
            <person name="Jeon C.O."/>
        </authorList>
    </citation>
    <scope>NUCLEOTIDE SEQUENCE [LARGE SCALE GENOMIC DNA]</scope>
    <source>
        <strain evidence="6">BS5-3</strain>
    </source>
</reference>
<gene>
    <name evidence="5" type="ORF">AABB29_13225</name>
</gene>
<organism evidence="5 6">
    <name type="scientific">Yoonia phaeophyticola</name>
    <dbReference type="NCBI Taxonomy" id="3137369"/>
    <lineage>
        <taxon>Bacteria</taxon>
        <taxon>Pseudomonadati</taxon>
        <taxon>Pseudomonadota</taxon>
        <taxon>Alphaproteobacteria</taxon>
        <taxon>Rhodobacterales</taxon>
        <taxon>Paracoccaceae</taxon>
        <taxon>Yoonia</taxon>
    </lineage>
</organism>
<evidence type="ECO:0000256" key="1">
    <source>
        <dbReference type="ARBA" id="ARBA00022729"/>
    </source>
</evidence>
<dbReference type="Proteomes" id="UP001440612">
    <property type="component" value="Chromosome"/>
</dbReference>
<name>A0ABZ2V1Q9_9RHOB</name>
<dbReference type="SUPFAM" id="SSF53850">
    <property type="entry name" value="Periplasmic binding protein-like II"/>
    <property type="match status" value="1"/>
</dbReference>
<dbReference type="CDD" id="cd07185">
    <property type="entry name" value="OmpA_C-like"/>
    <property type="match status" value="1"/>
</dbReference>
<dbReference type="Pfam" id="PF00691">
    <property type="entry name" value="OmpA"/>
    <property type="match status" value="1"/>
</dbReference>
<dbReference type="InterPro" id="IPR036737">
    <property type="entry name" value="OmpA-like_sf"/>
</dbReference>
<evidence type="ECO:0000313" key="5">
    <source>
        <dbReference type="EMBL" id="WZC47848.2"/>
    </source>
</evidence>
<evidence type="ECO:0000259" key="4">
    <source>
        <dbReference type="PROSITE" id="PS51123"/>
    </source>
</evidence>
<evidence type="ECO:0000313" key="6">
    <source>
        <dbReference type="Proteomes" id="UP001440612"/>
    </source>
</evidence>
<dbReference type="PROSITE" id="PS51123">
    <property type="entry name" value="OMPA_2"/>
    <property type="match status" value="1"/>
</dbReference>
<dbReference type="Pfam" id="PF12849">
    <property type="entry name" value="PBP_like_2"/>
    <property type="match status" value="1"/>
</dbReference>
<protein>
    <submittedName>
        <fullName evidence="5">Substrate-binding domain-containing protein</fullName>
    </submittedName>
</protein>
<dbReference type="RefSeq" id="WP_373636622.1">
    <property type="nucleotide sequence ID" value="NZ_CP150951.2"/>
</dbReference>
<feature type="signal peptide" evidence="3">
    <location>
        <begin position="1"/>
        <end position="25"/>
    </location>
</feature>
<keyword evidence="1 3" id="KW-0732">Signal</keyword>
<accession>A0ABZ2V1Q9</accession>
<dbReference type="PANTHER" id="PTHR30570">
    <property type="entry name" value="PERIPLASMIC PHOSPHATE BINDING COMPONENT OF PHOSPHATE ABC TRANSPORTER"/>
    <property type="match status" value="1"/>
</dbReference>
<feature type="domain" description="OmpA-like" evidence="4">
    <location>
        <begin position="402"/>
        <end position="520"/>
    </location>
</feature>
<keyword evidence="2" id="KW-0472">Membrane</keyword>
<dbReference type="InterPro" id="IPR024370">
    <property type="entry name" value="PBP_domain"/>
</dbReference>
<dbReference type="Gene3D" id="3.40.190.10">
    <property type="entry name" value="Periplasmic binding protein-like II"/>
    <property type="match status" value="2"/>
</dbReference>
<keyword evidence="6" id="KW-1185">Reference proteome</keyword>
<dbReference type="PANTHER" id="PTHR30570:SF1">
    <property type="entry name" value="PHOSPHATE-BINDING PROTEIN PSTS"/>
    <property type="match status" value="1"/>
</dbReference>
<proteinExistence type="predicted"/>